<evidence type="ECO:0000313" key="4">
    <source>
        <dbReference type="Proteomes" id="UP000196084"/>
    </source>
</evidence>
<dbReference type="OrthoDB" id="9652at2157"/>
<feature type="modified residue" description="4-aspartylphosphate" evidence="1">
    <location>
        <position position="67"/>
    </location>
</feature>
<dbReference type="Pfam" id="PF00072">
    <property type="entry name" value="Response_reg"/>
    <property type="match status" value="1"/>
</dbReference>
<dbReference type="CDD" id="cd17557">
    <property type="entry name" value="REC_Rcp-like"/>
    <property type="match status" value="1"/>
</dbReference>
<dbReference type="PROSITE" id="PS50110">
    <property type="entry name" value="RESPONSE_REGULATORY"/>
    <property type="match status" value="1"/>
</dbReference>
<dbReference type="EMBL" id="MWPH01000003">
    <property type="protein sequence ID" value="OVE83815.1"/>
    <property type="molecule type" value="Genomic_DNA"/>
</dbReference>
<comment type="caution">
    <text evidence="3">The sequence shown here is derived from an EMBL/GenBank/DDBJ whole genome shotgun (WGS) entry which is preliminary data.</text>
</comment>
<dbReference type="InterPro" id="IPR001789">
    <property type="entry name" value="Sig_transdc_resp-reg_receiver"/>
</dbReference>
<reference evidence="3 4" key="1">
    <citation type="submission" date="2017-02" db="EMBL/GenBank/DDBJ databases">
        <title>Natronthermophilus aegyptiacus gen. nov.,sp. nov., an aerobic, extremely halophilic alkalithermophilic archaeon isolated from the athalassohaline Wadi An Natrun, Egypt.</title>
        <authorList>
            <person name="Zhao B."/>
        </authorList>
    </citation>
    <scope>NUCLEOTIDE SEQUENCE [LARGE SCALE GENOMIC DNA]</scope>
    <source>
        <strain evidence="3 4">CGMCC 1.3597</strain>
    </source>
</reference>
<organism evidence="3 4">
    <name type="scientific">Natronolimnobius baerhuensis</name>
    <dbReference type="NCBI Taxonomy" id="253108"/>
    <lineage>
        <taxon>Archaea</taxon>
        <taxon>Methanobacteriati</taxon>
        <taxon>Methanobacteriota</taxon>
        <taxon>Stenosarchaea group</taxon>
        <taxon>Halobacteria</taxon>
        <taxon>Halobacteriales</taxon>
        <taxon>Natrialbaceae</taxon>
        <taxon>Natronolimnobius</taxon>
    </lineage>
</organism>
<name>A0A202E6D8_9EURY</name>
<protein>
    <submittedName>
        <fullName evidence="3">Response regulator</fullName>
    </submittedName>
</protein>
<accession>A0A202E6D8</accession>
<dbReference type="SUPFAM" id="SSF52172">
    <property type="entry name" value="CheY-like"/>
    <property type="match status" value="1"/>
</dbReference>
<evidence type="ECO:0000256" key="1">
    <source>
        <dbReference type="PROSITE-ProRule" id="PRU00169"/>
    </source>
</evidence>
<dbReference type="Proteomes" id="UP000196084">
    <property type="component" value="Unassembled WGS sequence"/>
</dbReference>
<dbReference type="RefSeq" id="WP_054863636.1">
    <property type="nucleotide sequence ID" value="NZ_MWPH01000003.1"/>
</dbReference>
<sequence length="134" mass="14657">MGLPKHVAEILLVEDNPGDVRLTKELLKEAEMEPTLHVVTDGADALDFVHQRGEYADAPRPDLILLDLHLRQMDGEEVLAAMNGDVKDIPVIVLSGSQQGADLKLTDVEAKVDACMEKPLEPEALTDVTHSIEK</sequence>
<evidence type="ECO:0000259" key="2">
    <source>
        <dbReference type="PROSITE" id="PS50110"/>
    </source>
</evidence>
<proteinExistence type="predicted"/>
<dbReference type="PANTHER" id="PTHR44520:SF2">
    <property type="entry name" value="RESPONSE REGULATOR RCP1"/>
    <property type="match status" value="1"/>
</dbReference>
<keyword evidence="4" id="KW-1185">Reference proteome</keyword>
<dbReference type="Gene3D" id="3.40.50.2300">
    <property type="match status" value="1"/>
</dbReference>
<dbReference type="SMART" id="SM00448">
    <property type="entry name" value="REC"/>
    <property type="match status" value="1"/>
</dbReference>
<keyword evidence="1" id="KW-0597">Phosphoprotein</keyword>
<feature type="domain" description="Response regulatory" evidence="2">
    <location>
        <begin position="9"/>
        <end position="133"/>
    </location>
</feature>
<dbReference type="PANTHER" id="PTHR44520">
    <property type="entry name" value="RESPONSE REGULATOR RCP1-RELATED"/>
    <property type="match status" value="1"/>
</dbReference>
<dbReference type="InterPro" id="IPR052893">
    <property type="entry name" value="TCS_response_regulator"/>
</dbReference>
<dbReference type="InterPro" id="IPR011006">
    <property type="entry name" value="CheY-like_superfamily"/>
</dbReference>
<gene>
    <name evidence="3" type="ORF">B2G88_15455</name>
</gene>
<dbReference type="GO" id="GO:0000160">
    <property type="term" value="P:phosphorelay signal transduction system"/>
    <property type="evidence" value="ECO:0007669"/>
    <property type="project" value="InterPro"/>
</dbReference>
<evidence type="ECO:0000313" key="3">
    <source>
        <dbReference type="EMBL" id="OVE83815.1"/>
    </source>
</evidence>
<dbReference type="AlphaFoldDB" id="A0A202E6D8"/>